<dbReference type="Proteomes" id="UP000037193">
    <property type="component" value="Unassembled WGS sequence"/>
</dbReference>
<reference evidence="1 2" key="1">
    <citation type="journal article" date="2015" name="Int J Genomics">
        <title>Comparative Genomics Revealed Genetic Diversity and Species/Strain-Level Differences in Carbohydrate Metabolism of Three Probiotic Bifidobacterial Species.</title>
        <authorList>
            <person name="Odamaki T."/>
            <person name="Horigome A."/>
            <person name="Sugahara H."/>
            <person name="Hashikura N."/>
            <person name="Minami J."/>
            <person name="Xiao J.Z."/>
            <person name="Abe F."/>
        </authorList>
    </citation>
    <scope>NUCLEOTIDE SEQUENCE [LARGE SCALE GENOMIC DNA]</scope>
    <source>
        <strain evidence="1 2">MCC 1128</strain>
    </source>
</reference>
<protein>
    <submittedName>
        <fullName evidence="1">Uncharacterized protein</fullName>
    </submittedName>
</protein>
<dbReference type="AlphaFoldDB" id="A0A0L7B715"/>
<organism evidence="1 2">
    <name type="scientific">Bifidobacterium breve MCC 1128</name>
    <dbReference type="NCBI Taxonomy" id="1365965"/>
    <lineage>
        <taxon>Bacteria</taxon>
        <taxon>Bacillati</taxon>
        <taxon>Actinomycetota</taxon>
        <taxon>Actinomycetes</taxon>
        <taxon>Bifidobacteriales</taxon>
        <taxon>Bifidobacteriaceae</taxon>
        <taxon>Bifidobacterium</taxon>
    </lineage>
</organism>
<name>A0A0L7B715_BIFBR</name>
<evidence type="ECO:0000313" key="2">
    <source>
        <dbReference type="Proteomes" id="UP000037193"/>
    </source>
</evidence>
<dbReference type="EMBL" id="AVQD01000002">
    <property type="protein sequence ID" value="KOA43249.1"/>
    <property type="molecule type" value="Genomic_DNA"/>
</dbReference>
<accession>A0A0L7B715</accession>
<gene>
    <name evidence="1" type="ORF">BBM1128_00375</name>
</gene>
<dbReference type="PATRIC" id="fig|1365965.3.peg.74"/>
<proteinExistence type="predicted"/>
<evidence type="ECO:0000313" key="1">
    <source>
        <dbReference type="EMBL" id="KOA43249.1"/>
    </source>
</evidence>
<sequence length="44" mass="4949">MTKEQKTFICGGRLAYVFLGKKKSPAAMQGFSNEVIREEENDPV</sequence>
<comment type="caution">
    <text evidence="1">The sequence shown here is derived from an EMBL/GenBank/DDBJ whole genome shotgun (WGS) entry which is preliminary data.</text>
</comment>